<feature type="region of interest" description="Disordered" evidence="6">
    <location>
        <begin position="267"/>
        <end position="344"/>
    </location>
</feature>
<dbReference type="GO" id="GO:0006261">
    <property type="term" value="P:DNA-templated DNA replication"/>
    <property type="evidence" value="ECO:0007669"/>
    <property type="project" value="TreeGrafter"/>
</dbReference>
<evidence type="ECO:0000256" key="1">
    <source>
        <dbReference type="ARBA" id="ARBA00004123"/>
    </source>
</evidence>
<evidence type="ECO:0000313" key="11">
    <source>
        <dbReference type="Proteomes" id="UP001445335"/>
    </source>
</evidence>
<dbReference type="InterPro" id="IPR001680">
    <property type="entry name" value="WD40_rpt"/>
</dbReference>
<keyword evidence="2 5" id="KW-0853">WD repeat</keyword>
<keyword evidence="11" id="KW-1185">Reference proteome</keyword>
<dbReference type="InterPro" id="IPR015943">
    <property type="entry name" value="WD40/YVTN_repeat-like_dom_sf"/>
</dbReference>
<dbReference type="SUPFAM" id="SSF50978">
    <property type="entry name" value="WD40 repeat-like"/>
    <property type="match status" value="1"/>
</dbReference>
<dbReference type="GO" id="GO:0043596">
    <property type="term" value="C:nuclear replication fork"/>
    <property type="evidence" value="ECO:0007669"/>
    <property type="project" value="TreeGrafter"/>
</dbReference>
<gene>
    <name evidence="10" type="ORF">WJX81_001820</name>
</gene>
<reference evidence="10 11" key="1">
    <citation type="journal article" date="2024" name="Nat. Commun.">
        <title>Phylogenomics reveals the evolutionary origins of lichenization in chlorophyte algae.</title>
        <authorList>
            <person name="Puginier C."/>
            <person name="Libourel C."/>
            <person name="Otte J."/>
            <person name="Skaloud P."/>
            <person name="Haon M."/>
            <person name="Grisel S."/>
            <person name="Petersen M."/>
            <person name="Berrin J.G."/>
            <person name="Delaux P.M."/>
            <person name="Dal Grande F."/>
            <person name="Keller J."/>
        </authorList>
    </citation>
    <scope>NUCLEOTIDE SEQUENCE [LARGE SCALE GENOMIC DNA]</scope>
    <source>
        <strain evidence="10 11">SAG 245.80</strain>
    </source>
</reference>
<feature type="domain" description="WDHD1/CFT4 helical bundle" evidence="8">
    <location>
        <begin position="627"/>
        <end position="723"/>
    </location>
</feature>
<dbReference type="PROSITE" id="PS00678">
    <property type="entry name" value="WD_REPEATS_1"/>
    <property type="match status" value="1"/>
</dbReference>
<accession>A0AAW1RVE5</accession>
<dbReference type="InterPro" id="IPR048591">
    <property type="entry name" value="WDHD1/CFT4_hel"/>
</dbReference>
<evidence type="ECO:0000256" key="4">
    <source>
        <dbReference type="ARBA" id="ARBA00023242"/>
    </source>
</evidence>
<feature type="compositionally biased region" description="Polar residues" evidence="6">
    <location>
        <begin position="334"/>
        <end position="343"/>
    </location>
</feature>
<dbReference type="PANTHER" id="PTHR19932">
    <property type="entry name" value="WD REPEAT AND HMG-BOX DNA BINDING PROTEIN"/>
    <property type="match status" value="1"/>
</dbReference>
<feature type="domain" description="WDHD1/CFT4 second beta-propeller" evidence="7">
    <location>
        <begin position="335"/>
        <end position="616"/>
    </location>
</feature>
<dbReference type="SMART" id="SM00320">
    <property type="entry name" value="WD40"/>
    <property type="match status" value="7"/>
</dbReference>
<dbReference type="GO" id="GO:0003682">
    <property type="term" value="F:chromatin binding"/>
    <property type="evidence" value="ECO:0007669"/>
    <property type="project" value="TreeGrafter"/>
</dbReference>
<dbReference type="InterPro" id="IPR022100">
    <property type="entry name" value="WDHD1/CFT4_beta-prop_2nd"/>
</dbReference>
<proteinExistence type="predicted"/>
<evidence type="ECO:0000259" key="8">
    <source>
        <dbReference type="Pfam" id="PF20946"/>
    </source>
</evidence>
<dbReference type="Pfam" id="PF24817">
    <property type="entry name" value="WD40_WDHD1_1st"/>
    <property type="match status" value="1"/>
</dbReference>
<evidence type="ECO:0000256" key="3">
    <source>
        <dbReference type="ARBA" id="ARBA00022737"/>
    </source>
</evidence>
<dbReference type="Proteomes" id="UP001445335">
    <property type="component" value="Unassembled WGS sequence"/>
</dbReference>
<dbReference type="InterPro" id="IPR036322">
    <property type="entry name" value="WD40_repeat_dom_sf"/>
</dbReference>
<evidence type="ECO:0000256" key="5">
    <source>
        <dbReference type="PROSITE-ProRule" id="PRU00221"/>
    </source>
</evidence>
<feature type="repeat" description="WD" evidence="5">
    <location>
        <begin position="188"/>
        <end position="229"/>
    </location>
</feature>
<feature type="repeat" description="WD" evidence="5">
    <location>
        <begin position="106"/>
        <end position="138"/>
    </location>
</feature>
<feature type="domain" description="WDHD1 first WD40" evidence="9">
    <location>
        <begin position="16"/>
        <end position="252"/>
    </location>
</feature>
<feature type="region of interest" description="Disordered" evidence="6">
    <location>
        <begin position="724"/>
        <end position="774"/>
    </location>
</feature>
<evidence type="ECO:0000259" key="9">
    <source>
        <dbReference type="Pfam" id="PF24817"/>
    </source>
</evidence>
<name>A0AAW1RVE5_9CHLO</name>
<evidence type="ECO:0000313" key="10">
    <source>
        <dbReference type="EMBL" id="KAK9837086.1"/>
    </source>
</evidence>
<protein>
    <recommendedName>
        <fullName evidence="12">Minichromosome loss protein Mcl1 middle region domain-containing protein</fullName>
    </recommendedName>
</protein>
<dbReference type="InterPro" id="IPR019775">
    <property type="entry name" value="WD40_repeat_CS"/>
</dbReference>
<dbReference type="InterPro" id="IPR057646">
    <property type="entry name" value="WD40_WDHD1_1st"/>
</dbReference>
<organism evidence="10 11">
    <name type="scientific">Elliptochloris bilobata</name>
    <dbReference type="NCBI Taxonomy" id="381761"/>
    <lineage>
        <taxon>Eukaryota</taxon>
        <taxon>Viridiplantae</taxon>
        <taxon>Chlorophyta</taxon>
        <taxon>core chlorophytes</taxon>
        <taxon>Trebouxiophyceae</taxon>
        <taxon>Trebouxiophyceae incertae sedis</taxon>
        <taxon>Elliptochloris clade</taxon>
        <taxon>Elliptochloris</taxon>
    </lineage>
</organism>
<comment type="subcellular location">
    <subcellularLocation>
        <location evidence="1">Nucleus</location>
    </subcellularLocation>
</comment>
<dbReference type="PROSITE" id="PS50294">
    <property type="entry name" value="WD_REPEATS_REGION"/>
    <property type="match status" value="1"/>
</dbReference>
<dbReference type="EMBL" id="JALJOU010000023">
    <property type="protein sequence ID" value="KAK9837086.1"/>
    <property type="molecule type" value="Genomic_DNA"/>
</dbReference>
<dbReference type="Pfam" id="PF20946">
    <property type="entry name" value="Ctf4_C"/>
    <property type="match status" value="1"/>
</dbReference>
<keyword evidence="3" id="KW-0677">Repeat</keyword>
<evidence type="ECO:0008006" key="12">
    <source>
        <dbReference type="Google" id="ProtNLM"/>
    </source>
</evidence>
<feature type="region of interest" description="Disordered" evidence="6">
    <location>
        <begin position="794"/>
        <end position="817"/>
    </location>
</feature>
<evidence type="ECO:0000259" key="7">
    <source>
        <dbReference type="Pfam" id="PF12341"/>
    </source>
</evidence>
<keyword evidence="4" id="KW-0539">Nucleus</keyword>
<dbReference type="GO" id="GO:0006281">
    <property type="term" value="P:DNA repair"/>
    <property type="evidence" value="ECO:0007669"/>
    <property type="project" value="TreeGrafter"/>
</dbReference>
<dbReference type="Pfam" id="PF12341">
    <property type="entry name" value="Mcl1_mid"/>
    <property type="match status" value="1"/>
</dbReference>
<dbReference type="AlphaFoldDB" id="A0AAW1RVE5"/>
<dbReference type="GO" id="GO:0000278">
    <property type="term" value="P:mitotic cell cycle"/>
    <property type="evidence" value="ECO:0007669"/>
    <property type="project" value="TreeGrafter"/>
</dbReference>
<comment type="caution">
    <text evidence="10">The sequence shown here is derived from an EMBL/GenBank/DDBJ whole genome shotgun (WGS) entry which is preliminary data.</text>
</comment>
<evidence type="ECO:0000256" key="2">
    <source>
        <dbReference type="ARBA" id="ARBA00022574"/>
    </source>
</evidence>
<dbReference type="PANTHER" id="PTHR19932:SF10">
    <property type="entry name" value="WD REPEAT AND HMG-BOX DNA-BINDING PROTEIN 1"/>
    <property type="match status" value="1"/>
</dbReference>
<dbReference type="PROSITE" id="PS50082">
    <property type="entry name" value="WD_REPEATS_2"/>
    <property type="match status" value="2"/>
</dbReference>
<sequence>MDTLTYVVQEPVHQVTLSIPLHCLAVNPAGTQVAVADDINYVKFYKLPDLEKGDVATRFTLPVRAVSFSPDGTKLVAAGDDAGIKLVNVADTKVLRTFKAGPYTRSLAYDPEGEYVASVAADGSLQVWHVAGKAELRLPRAAPKVDAASAARSLLAWHPDGSLLAVPGCDNDVTVYERLSWEPAYSLAGPHSARVNAVCFSPDGLYVVTAGQDRLLVVWDVAEKSVVATRTTPDPVSDMAWQPEGTALLCITESCGVVLWTDVLPESRQQPSPSAGRHRLRSEDGSASSLLDGSKGTDLADFIDRDIPEPSKPAAQVPAGRPQLDGQRWPSPQGPIQSGSTPAGDTRRRWLAFSLLGCISSRMEEGQSVVEVAFHDAASHKRVPLFSDFRDFCMASLGPKGALYASAAAVGTPSMLMYRPFQSWAAGGEWCFTLPAAVSAVCVAAGGSFCAVTTSDRLLRVFALSGVQMSVISLPGAPVALAVQGNVLAAVWHAGLPAGDGSQALEYTLYEFAPLTQAASGRVPLGTGAALAWLGFGEAGELAAYDTAAVLRMRSGDAGNLWVPVFDGAACGKPGEVYWPVGVAGGELVCVSCSDAVQHPRVIPRPALSRLALRVPALSAGDDAVANLEAELLRRNVTLSHLRELVGGNGDPAIDARLASEEAEADRTLLRLFQAALKGEKLARALDLATCVALPQSLEGALRLARHHRALALVERLQLLQQHSHAGVEDDDPADVVPMDAGEPSIPSTERATPPAGTQPLSTATRSPVRAHTPAALLPSIKANLFDARGVRADEPACKRKAPAANPFARKPKAPKM</sequence>
<dbReference type="Gene3D" id="2.130.10.10">
    <property type="entry name" value="YVTN repeat-like/Quinoprotein amine dehydrogenase"/>
    <property type="match status" value="2"/>
</dbReference>
<evidence type="ECO:0000256" key="6">
    <source>
        <dbReference type="SAM" id="MobiDB-lite"/>
    </source>
</evidence>